<feature type="domain" description="Mga helix-turn-helix" evidence="1">
    <location>
        <begin position="85"/>
        <end position="165"/>
    </location>
</feature>
<dbReference type="Pfam" id="PF05043">
    <property type="entry name" value="Mga"/>
    <property type="match status" value="1"/>
</dbReference>
<dbReference type="STRING" id="71451.RV07_GL000725"/>
<comment type="caution">
    <text evidence="2">The sequence shown here is derived from an EMBL/GenBank/DDBJ whole genome shotgun (WGS) entry which is preliminary data.</text>
</comment>
<keyword evidence="5" id="KW-1185">Reference proteome</keyword>
<evidence type="ECO:0000259" key="1">
    <source>
        <dbReference type="Pfam" id="PF05043"/>
    </source>
</evidence>
<dbReference type="RefSeq" id="WP_010743244.1">
    <property type="nucleotide sequence ID" value="NZ_KB946253.1"/>
</dbReference>
<reference evidence="3 5" key="2">
    <citation type="submission" date="2013-03" db="EMBL/GenBank/DDBJ databases">
        <title>The Genome Sequence of Enterococcus malodoratus ATCC_43197 (PacBio/Illumina hybrid assembly).</title>
        <authorList>
            <consortium name="The Broad Institute Genomics Platform"/>
            <consortium name="The Broad Institute Genome Sequencing Center for Infectious Disease"/>
            <person name="Earl A."/>
            <person name="Russ C."/>
            <person name="Gilmore M."/>
            <person name="Surin D."/>
            <person name="Walker B."/>
            <person name="Young S."/>
            <person name="Zeng Q."/>
            <person name="Gargeya S."/>
            <person name="Fitzgerald M."/>
            <person name="Haas B."/>
            <person name="Abouelleil A."/>
            <person name="Allen A.W."/>
            <person name="Alvarado L."/>
            <person name="Arachchi H.M."/>
            <person name="Berlin A.M."/>
            <person name="Chapman S.B."/>
            <person name="Gainer-Dewar J."/>
            <person name="Goldberg J."/>
            <person name="Griggs A."/>
            <person name="Gujja S."/>
            <person name="Hansen M."/>
            <person name="Howarth C."/>
            <person name="Imamovic A."/>
            <person name="Ireland A."/>
            <person name="Larimer J."/>
            <person name="McCowan C."/>
            <person name="Murphy C."/>
            <person name="Pearson M."/>
            <person name="Poon T.W."/>
            <person name="Priest M."/>
            <person name="Roberts A."/>
            <person name="Saif S."/>
            <person name="Shea T."/>
            <person name="Sisk P."/>
            <person name="Sykes S."/>
            <person name="Wortman J."/>
            <person name="Nusbaum C."/>
            <person name="Birren B."/>
        </authorList>
    </citation>
    <scope>NUCLEOTIDE SEQUENCE [LARGE SCALE GENOMIC DNA]</scope>
    <source>
        <strain evidence="3 5">ATCC 43197</strain>
    </source>
</reference>
<protein>
    <recommendedName>
        <fullName evidence="1">Mga helix-turn-helix domain-containing protein</fullName>
    </recommendedName>
</protein>
<proteinExistence type="predicted"/>
<dbReference type="OrthoDB" id="2143991at2"/>
<evidence type="ECO:0000313" key="2">
    <source>
        <dbReference type="EMBL" id="EOH71524.1"/>
    </source>
</evidence>
<dbReference type="eggNOG" id="COG3711">
    <property type="taxonomic scope" value="Bacteria"/>
</dbReference>
<gene>
    <name evidence="3" type="ORF">I585_01255</name>
    <name evidence="2" type="ORF">UAI_04478</name>
</gene>
<evidence type="ECO:0000313" key="4">
    <source>
        <dbReference type="Proteomes" id="UP000013783"/>
    </source>
</evidence>
<sequence>MKLESFISKDDKRKIDIIRLLEEATDFSYLKVNLQEQMGLSDFLFDKTMSELIHDFESYQIDQFFQLEIDKFEVHLTEAYQATSDLLLENYLRNSQGFEILLAIFEGKLKSVNDYALDHYSSYTNIYKQVQQIKKEFKPYGIELDKQYRLVGNECNLRMVLTRIFKFAYPNQLTLYSEELIQRLDDSLIELSKHEGFNLAENVKSLYRHYLALAIMRNKNGFERAAYENNQQRIIDNLTAAYPNKIGHLNAVLERAFGTELMEADRQDILSLLYVNQGFDSVVDQKVFIGKRITRLNERLIQSFIDAWGSHSSDKLVQVFNDFNRIHYEAIYFPLNTLYSFERFDMTFFKDSYFEYFTFCQKYLSDQSFLKSEDLLDARIYLFSKYLLTFIMYIPMEEISEPLSVCIDFSFGQQYNQFIARNLSFFINFVINITNVADDQTDLVITDLNKLYDKRHSEKILWLAPPRATDWANLAKRLIEIRAGKRK</sequence>
<name>R2R6E0_9ENTE</name>
<dbReference type="Proteomes" id="UP000014148">
    <property type="component" value="Unassembled WGS sequence"/>
</dbReference>
<dbReference type="InterPro" id="IPR007737">
    <property type="entry name" value="Mga_HTH"/>
</dbReference>
<dbReference type="EMBL" id="ASWA01000002">
    <property type="protein sequence ID" value="EOT69786.1"/>
    <property type="molecule type" value="Genomic_DNA"/>
</dbReference>
<accession>R2R6E0</accession>
<reference evidence="2 4" key="1">
    <citation type="submission" date="2013-02" db="EMBL/GenBank/DDBJ databases">
        <title>The Genome Sequence of Enterococcus malodoratus ATCC_43197.</title>
        <authorList>
            <consortium name="The Broad Institute Genome Sequencing Platform"/>
            <consortium name="The Broad Institute Genome Sequencing Center for Infectious Disease"/>
            <person name="Earl A.M."/>
            <person name="Gilmore M.S."/>
            <person name="Lebreton F."/>
            <person name="Walker B."/>
            <person name="Young S.K."/>
            <person name="Zeng Q."/>
            <person name="Gargeya S."/>
            <person name="Fitzgerald M."/>
            <person name="Haas B."/>
            <person name="Abouelleil A."/>
            <person name="Alvarado L."/>
            <person name="Arachchi H.M."/>
            <person name="Berlin A.M."/>
            <person name="Chapman S.B."/>
            <person name="Dewar J."/>
            <person name="Goldberg J."/>
            <person name="Griggs A."/>
            <person name="Gujja S."/>
            <person name="Hansen M."/>
            <person name="Howarth C."/>
            <person name="Imamovic A."/>
            <person name="Larimer J."/>
            <person name="McCowan C."/>
            <person name="Murphy C."/>
            <person name="Neiman D."/>
            <person name="Pearson M."/>
            <person name="Priest M."/>
            <person name="Roberts A."/>
            <person name="Saif S."/>
            <person name="Shea T."/>
            <person name="Sisk P."/>
            <person name="Sykes S."/>
            <person name="Wortman J."/>
            <person name="Nusbaum C."/>
            <person name="Birren B."/>
        </authorList>
    </citation>
    <scope>NUCLEOTIDE SEQUENCE [LARGE SCALE GENOMIC DNA]</scope>
    <source>
        <strain evidence="2 4">ATCC 43197</strain>
    </source>
</reference>
<evidence type="ECO:0000313" key="5">
    <source>
        <dbReference type="Proteomes" id="UP000014148"/>
    </source>
</evidence>
<evidence type="ECO:0000313" key="3">
    <source>
        <dbReference type="EMBL" id="EOT69786.1"/>
    </source>
</evidence>
<dbReference type="EMBL" id="AJAK01000032">
    <property type="protein sequence ID" value="EOH71524.1"/>
    <property type="molecule type" value="Genomic_DNA"/>
</dbReference>
<dbReference type="AlphaFoldDB" id="R2R6E0"/>
<organism evidence="2 4">
    <name type="scientific">Enterococcus malodoratus ATCC 43197</name>
    <dbReference type="NCBI Taxonomy" id="1158601"/>
    <lineage>
        <taxon>Bacteria</taxon>
        <taxon>Bacillati</taxon>
        <taxon>Bacillota</taxon>
        <taxon>Bacilli</taxon>
        <taxon>Lactobacillales</taxon>
        <taxon>Enterococcaceae</taxon>
        <taxon>Enterococcus</taxon>
    </lineage>
</organism>
<dbReference type="PATRIC" id="fig|1158601.3.peg.4441"/>
<dbReference type="Proteomes" id="UP000013783">
    <property type="component" value="Unassembled WGS sequence"/>
</dbReference>